<reference evidence="1" key="1">
    <citation type="submission" date="2022-09" db="EMBL/GenBank/DDBJ databases">
        <title>Interaction between co-microsymbionts with complementary sets of symbiotic genes in legume-rhizobium systems.</title>
        <authorList>
            <person name="Safronova V."/>
            <person name="Sazanova A."/>
            <person name="Afonin A."/>
            <person name="Chirak E."/>
        </authorList>
    </citation>
    <scope>NUCLEOTIDE SEQUENCE</scope>
    <source>
        <strain evidence="1">A18/3m</strain>
    </source>
</reference>
<protein>
    <submittedName>
        <fullName evidence="1">Amidohydrolase family protein</fullName>
    </submittedName>
</protein>
<accession>A0ACD4CVM3</accession>
<proteinExistence type="predicted"/>
<keyword evidence="2" id="KW-1185">Reference proteome</keyword>
<keyword evidence="1" id="KW-0614">Plasmid</keyword>
<evidence type="ECO:0000313" key="1">
    <source>
        <dbReference type="EMBL" id="UXN57640.1"/>
    </source>
</evidence>
<geneLocation type="plasmid" evidence="1 2">
    <name>p_unnamed3</name>
</geneLocation>
<organism evidence="1 2">
    <name type="scientific">Phyllobacterium zundukense</name>
    <dbReference type="NCBI Taxonomy" id="1867719"/>
    <lineage>
        <taxon>Bacteria</taxon>
        <taxon>Pseudomonadati</taxon>
        <taxon>Pseudomonadota</taxon>
        <taxon>Alphaproteobacteria</taxon>
        <taxon>Hyphomicrobiales</taxon>
        <taxon>Phyllobacteriaceae</taxon>
        <taxon>Phyllobacterium</taxon>
    </lineage>
</organism>
<dbReference type="Proteomes" id="UP001061991">
    <property type="component" value="Plasmid p_unnamed3"/>
</dbReference>
<sequence length="497" mass="53215">MKRSTVHDLIFVLFALGSIISPALAADYDIVIHGGRVIDPASGRDEIADVGISGQSITAISTSPLQGKRMLDAEGLVIAPGFVDLHAHGQNPEAQMLQIQDGVTTALDMEAGALPIRAMFDALSGRAMINFGATASNTCARLKVVANLSCHGHWAINEPQDGTSAQHVAAQNTPTTPEQEQRIVRMLNDEIANGALGYGLLTGYVPASGRRKVYEIFKAAASTRYPVFIHVRARPDVDVGPGTSIATNQEVIADAAATDAPVQIVHLPSTGAADTAVILEMIKGSRKNGADITTEVYPYNGWSNALGDAIFRPGWQQKYGITYSDLQLPETGERMTEDSFNRMRDEHPEAVVIGFSTPQAAVDAAIMDPTVMIASDGLDDRSHPRGAGTFSRVLGHYVRDKGLDLKLALAKMTIMPARRLEAISEQMARKGRLQVGADADITVFDPVAIKDMATYQKPMQPSVGIRYVIVTGVPTLVDSKVVPDLFPGQAVRSTKPL</sequence>
<name>A0ACD4CVM3_9HYPH</name>
<dbReference type="EMBL" id="CP104970">
    <property type="protein sequence ID" value="UXN57640.1"/>
    <property type="molecule type" value="Genomic_DNA"/>
</dbReference>
<evidence type="ECO:0000313" key="2">
    <source>
        <dbReference type="Proteomes" id="UP001061991"/>
    </source>
</evidence>
<gene>
    <name evidence="1" type="ORF">N8E88_02160</name>
</gene>